<dbReference type="GO" id="GO:0016020">
    <property type="term" value="C:membrane"/>
    <property type="evidence" value="ECO:0007669"/>
    <property type="project" value="UniProtKB-SubCell"/>
</dbReference>
<dbReference type="GO" id="GO:0004252">
    <property type="term" value="F:serine-type endopeptidase activity"/>
    <property type="evidence" value="ECO:0007669"/>
    <property type="project" value="InterPro"/>
</dbReference>
<dbReference type="PANTHER" id="PTHR43731">
    <property type="entry name" value="RHOMBOID PROTEASE"/>
    <property type="match status" value="1"/>
</dbReference>
<evidence type="ECO:0000256" key="4">
    <source>
        <dbReference type="ARBA" id="ARBA00013039"/>
    </source>
</evidence>
<feature type="domain" description="Peptidase S54 rhomboid" evidence="11">
    <location>
        <begin position="170"/>
        <end position="313"/>
    </location>
</feature>
<dbReference type="InterPro" id="IPR050925">
    <property type="entry name" value="Rhomboid_protease_S54"/>
</dbReference>
<feature type="transmembrane region" description="Helical" evidence="10">
    <location>
        <begin position="298"/>
        <end position="313"/>
    </location>
</feature>
<evidence type="ECO:0000256" key="10">
    <source>
        <dbReference type="SAM" id="Phobius"/>
    </source>
</evidence>
<evidence type="ECO:0000313" key="13">
    <source>
        <dbReference type="Proteomes" id="UP000748531"/>
    </source>
</evidence>
<proteinExistence type="inferred from homology"/>
<comment type="similarity">
    <text evidence="3">Belongs to the peptidase S54 family.</text>
</comment>
<dbReference type="GO" id="GO:0006465">
    <property type="term" value="P:signal peptide processing"/>
    <property type="evidence" value="ECO:0007669"/>
    <property type="project" value="TreeGrafter"/>
</dbReference>
<dbReference type="Proteomes" id="UP000748531">
    <property type="component" value="Unassembled WGS sequence"/>
</dbReference>
<comment type="caution">
    <text evidence="12">The sequence shown here is derived from an EMBL/GenBank/DDBJ whole genome shotgun (WGS) entry which is preliminary data.</text>
</comment>
<dbReference type="InterPro" id="IPR035952">
    <property type="entry name" value="Rhomboid-like_sf"/>
</dbReference>
<organism evidence="12 13">
    <name type="scientific">Paragonimus heterotremus</name>
    <dbReference type="NCBI Taxonomy" id="100268"/>
    <lineage>
        <taxon>Eukaryota</taxon>
        <taxon>Metazoa</taxon>
        <taxon>Spiralia</taxon>
        <taxon>Lophotrochozoa</taxon>
        <taxon>Platyhelminthes</taxon>
        <taxon>Trematoda</taxon>
        <taxon>Digenea</taxon>
        <taxon>Plagiorchiida</taxon>
        <taxon>Troglotremata</taxon>
        <taxon>Troglotrematidae</taxon>
        <taxon>Paragonimus</taxon>
    </lineage>
</organism>
<feature type="region of interest" description="Disordered" evidence="9">
    <location>
        <begin position="83"/>
        <end position="105"/>
    </location>
</feature>
<feature type="transmembrane region" description="Helical" evidence="10">
    <location>
        <begin position="198"/>
        <end position="221"/>
    </location>
</feature>
<accession>A0A8J4SMP6</accession>
<gene>
    <name evidence="12" type="ORF">PHET_07782</name>
</gene>
<feature type="compositionally biased region" description="Polar residues" evidence="9">
    <location>
        <begin position="90"/>
        <end position="100"/>
    </location>
</feature>
<feature type="transmembrane region" description="Helical" evidence="10">
    <location>
        <begin position="233"/>
        <end position="252"/>
    </location>
</feature>
<evidence type="ECO:0000256" key="2">
    <source>
        <dbReference type="ARBA" id="ARBA00004141"/>
    </source>
</evidence>
<sequence length="336" mass="37696">MRIAVVIPSDARWCLVLIHRTTERPRVIFLDFKFFCGPFKTTTEIVAYRRFHVTCHFCTLPRSAVAALSSTFSSLSVETLRPKSRETPSLLDTSSTQQDRNVPRSPARDFLRKVRTKFELLLGRPFNATDVYWVIVAFNLLVFFGNRSSLNSVFLRYFANSPYSPTPALSMFLSVFSHHSLLHLGINMYVLHSFTPTLIGIIGSGEFLSVFLGGGIFASFMSLLNKAIYRSPIPSLGASGAICAVLGAFCLLQPHARLCVPFVVDILPHSFKAENAAWTLLFLELFAAFIFHRSPIDHAAHFGGLLFGIYYGLSGTDGILKRRTEIASWWRNCRRG</sequence>
<evidence type="ECO:0000256" key="9">
    <source>
        <dbReference type="SAM" id="MobiDB-lite"/>
    </source>
</evidence>
<feature type="transmembrane region" description="Helical" evidence="10">
    <location>
        <begin position="131"/>
        <end position="148"/>
    </location>
</feature>
<dbReference type="PANTHER" id="PTHR43731:SF14">
    <property type="entry name" value="PRESENILIN-ASSOCIATED RHOMBOID-LIKE PROTEIN, MITOCHONDRIAL"/>
    <property type="match status" value="1"/>
</dbReference>
<dbReference type="OrthoDB" id="10260614at2759"/>
<keyword evidence="8 10" id="KW-0472">Membrane</keyword>
<keyword evidence="6" id="KW-0378">Hydrolase</keyword>
<evidence type="ECO:0000256" key="6">
    <source>
        <dbReference type="ARBA" id="ARBA00022801"/>
    </source>
</evidence>
<reference evidence="12" key="1">
    <citation type="submission" date="2019-05" db="EMBL/GenBank/DDBJ databases">
        <title>Annotation for the trematode Paragonimus heterotremus.</title>
        <authorList>
            <person name="Choi Y.-J."/>
        </authorList>
    </citation>
    <scope>NUCLEOTIDE SEQUENCE</scope>
    <source>
        <strain evidence="12">LC</strain>
    </source>
</reference>
<evidence type="ECO:0000256" key="3">
    <source>
        <dbReference type="ARBA" id="ARBA00009045"/>
    </source>
</evidence>
<comment type="catalytic activity">
    <reaction evidence="1">
        <text>Cleaves type-1 transmembrane domains using a catalytic dyad composed of serine and histidine that are contributed by different transmembrane domains.</text>
        <dbReference type="EC" id="3.4.21.105"/>
    </reaction>
</comment>
<comment type="subcellular location">
    <subcellularLocation>
        <location evidence="2">Membrane</location>
        <topology evidence="2">Multi-pass membrane protein</topology>
    </subcellularLocation>
</comment>
<evidence type="ECO:0000256" key="5">
    <source>
        <dbReference type="ARBA" id="ARBA00022692"/>
    </source>
</evidence>
<name>A0A8J4SMP6_9TREM</name>
<keyword evidence="13" id="KW-1185">Reference proteome</keyword>
<evidence type="ECO:0000256" key="8">
    <source>
        <dbReference type="ARBA" id="ARBA00023136"/>
    </source>
</evidence>
<keyword evidence="7 10" id="KW-1133">Transmembrane helix</keyword>
<evidence type="ECO:0000256" key="7">
    <source>
        <dbReference type="ARBA" id="ARBA00022989"/>
    </source>
</evidence>
<dbReference type="Pfam" id="PF01694">
    <property type="entry name" value="Rhomboid"/>
    <property type="match status" value="1"/>
</dbReference>
<dbReference type="Gene3D" id="1.20.1540.10">
    <property type="entry name" value="Rhomboid-like"/>
    <property type="match status" value="1"/>
</dbReference>
<dbReference type="EMBL" id="LUCH01004579">
    <property type="protein sequence ID" value="KAF5398852.1"/>
    <property type="molecule type" value="Genomic_DNA"/>
</dbReference>
<evidence type="ECO:0000256" key="1">
    <source>
        <dbReference type="ARBA" id="ARBA00000156"/>
    </source>
</evidence>
<keyword evidence="5 10" id="KW-0812">Transmembrane</keyword>
<dbReference type="AlphaFoldDB" id="A0A8J4SMP6"/>
<dbReference type="EC" id="3.4.21.105" evidence="4"/>
<dbReference type="InterPro" id="IPR022764">
    <property type="entry name" value="Peptidase_S54_rhomboid_dom"/>
</dbReference>
<evidence type="ECO:0000313" key="12">
    <source>
        <dbReference type="EMBL" id="KAF5398852.1"/>
    </source>
</evidence>
<protein>
    <recommendedName>
        <fullName evidence="4">rhomboid protease</fullName>
        <ecNumber evidence="4">3.4.21.105</ecNumber>
    </recommendedName>
</protein>
<dbReference type="SUPFAM" id="SSF144091">
    <property type="entry name" value="Rhomboid-like"/>
    <property type="match status" value="1"/>
</dbReference>
<evidence type="ECO:0000259" key="11">
    <source>
        <dbReference type="Pfam" id="PF01694"/>
    </source>
</evidence>